<evidence type="ECO:0000313" key="1">
    <source>
        <dbReference type="EMBL" id="MBX28596.1"/>
    </source>
</evidence>
<accession>A0A2P2MEB8</accession>
<dbReference type="Gene3D" id="1.20.5.170">
    <property type="match status" value="1"/>
</dbReference>
<organism evidence="1">
    <name type="scientific">Rhizophora mucronata</name>
    <name type="common">Asiatic mangrove</name>
    <dbReference type="NCBI Taxonomy" id="61149"/>
    <lineage>
        <taxon>Eukaryota</taxon>
        <taxon>Viridiplantae</taxon>
        <taxon>Streptophyta</taxon>
        <taxon>Embryophyta</taxon>
        <taxon>Tracheophyta</taxon>
        <taxon>Spermatophyta</taxon>
        <taxon>Magnoliopsida</taxon>
        <taxon>eudicotyledons</taxon>
        <taxon>Gunneridae</taxon>
        <taxon>Pentapetalae</taxon>
        <taxon>rosids</taxon>
        <taxon>fabids</taxon>
        <taxon>Malpighiales</taxon>
        <taxon>Rhizophoraceae</taxon>
        <taxon>Rhizophora</taxon>
    </lineage>
</organism>
<protein>
    <submittedName>
        <fullName evidence="1">Uncharacterized protein MANES_05G174500</fullName>
    </submittedName>
</protein>
<name>A0A2P2MEB8_RHIMU</name>
<sequence length="33" mass="3683">MIKNRESAARSRARKQVSILLNDATAQCINKPV</sequence>
<reference evidence="1" key="1">
    <citation type="submission" date="2018-02" db="EMBL/GenBank/DDBJ databases">
        <title>Rhizophora mucronata_Transcriptome.</title>
        <authorList>
            <person name="Meera S.P."/>
            <person name="Sreeshan A."/>
            <person name="Augustine A."/>
        </authorList>
    </citation>
    <scope>NUCLEOTIDE SEQUENCE</scope>
    <source>
        <tissue evidence="1">Leaf</tissue>
    </source>
</reference>
<proteinExistence type="predicted"/>
<dbReference type="AlphaFoldDB" id="A0A2P2MEB8"/>
<dbReference type="EMBL" id="GGEC01048112">
    <property type="protein sequence ID" value="MBX28596.1"/>
    <property type="molecule type" value="Transcribed_RNA"/>
</dbReference>